<dbReference type="InterPro" id="IPR037069">
    <property type="entry name" value="AcylCoA_DH/ox_N_sf"/>
</dbReference>
<keyword evidence="15" id="KW-1185">Reference proteome</keyword>
<reference evidence="14 15" key="1">
    <citation type="submission" date="2019-11" db="EMBL/GenBank/DDBJ databases">
        <title>Pseudooceanicola pacifica sp. nov., isolated from deep-sea sediment of the Pacific Ocean.</title>
        <authorList>
            <person name="Lyu L."/>
        </authorList>
    </citation>
    <scope>NUCLEOTIDE SEQUENCE [LARGE SCALE GENOMIC DNA]</scope>
    <source>
        <strain evidence="14 15">216_PA32_1</strain>
    </source>
</reference>
<dbReference type="Gene3D" id="1.20.140.10">
    <property type="entry name" value="Butyryl-CoA Dehydrogenase, subunit A, domain 3"/>
    <property type="match status" value="1"/>
</dbReference>
<evidence type="ECO:0000259" key="11">
    <source>
        <dbReference type="Pfam" id="PF00441"/>
    </source>
</evidence>
<dbReference type="EMBL" id="WNXQ01000009">
    <property type="protein sequence ID" value="MWB79308.1"/>
    <property type="molecule type" value="Genomic_DNA"/>
</dbReference>
<evidence type="ECO:0000259" key="12">
    <source>
        <dbReference type="Pfam" id="PF02770"/>
    </source>
</evidence>
<comment type="cofactor">
    <cofactor evidence="1 10">
        <name>FAD</name>
        <dbReference type="ChEBI" id="CHEBI:57692"/>
    </cofactor>
</comment>
<evidence type="ECO:0000256" key="4">
    <source>
        <dbReference type="ARBA" id="ARBA00022630"/>
    </source>
</evidence>
<dbReference type="AlphaFoldDB" id="A0A844WDN4"/>
<evidence type="ECO:0000256" key="1">
    <source>
        <dbReference type="ARBA" id="ARBA00001974"/>
    </source>
</evidence>
<dbReference type="SUPFAM" id="SSF47203">
    <property type="entry name" value="Acyl-CoA dehydrogenase C-terminal domain-like"/>
    <property type="match status" value="1"/>
</dbReference>
<dbReference type="Proteomes" id="UP000443843">
    <property type="component" value="Unassembled WGS sequence"/>
</dbReference>
<dbReference type="FunFam" id="2.40.110.10:FF:000002">
    <property type="entry name" value="Acyl-CoA dehydrogenase fadE12"/>
    <property type="match status" value="1"/>
</dbReference>
<dbReference type="InterPro" id="IPR006089">
    <property type="entry name" value="Acyl-CoA_DH_CS"/>
</dbReference>
<dbReference type="FunFam" id="1.10.540.10:FF:000009">
    <property type="entry name" value="Probable acyl-CoA dehydrogenase"/>
    <property type="match status" value="1"/>
</dbReference>
<keyword evidence="6 10" id="KW-0560">Oxidoreductase</keyword>
<dbReference type="Gene3D" id="2.40.110.10">
    <property type="entry name" value="Butyryl-CoA Dehydrogenase, subunit A, domain 2"/>
    <property type="match status" value="1"/>
</dbReference>
<evidence type="ECO:0000256" key="10">
    <source>
        <dbReference type="RuleBase" id="RU362125"/>
    </source>
</evidence>
<dbReference type="PANTHER" id="PTHR48083:SF20">
    <property type="entry name" value="LONG-CHAIN SPECIFIC ACYL-COA DEHYDROGENASE, MITOCHONDRIAL"/>
    <property type="match status" value="1"/>
</dbReference>
<dbReference type="InterPro" id="IPR006091">
    <property type="entry name" value="Acyl-CoA_Oxase/DH_mid-dom"/>
</dbReference>
<dbReference type="InterPro" id="IPR009100">
    <property type="entry name" value="AcylCoA_DH/oxidase_NM_dom_sf"/>
</dbReference>
<dbReference type="GO" id="GO:0033539">
    <property type="term" value="P:fatty acid beta-oxidation using acyl-CoA dehydrogenase"/>
    <property type="evidence" value="ECO:0007669"/>
    <property type="project" value="TreeGrafter"/>
</dbReference>
<dbReference type="Pfam" id="PF02770">
    <property type="entry name" value="Acyl-CoA_dh_M"/>
    <property type="match status" value="1"/>
</dbReference>
<dbReference type="InterPro" id="IPR050741">
    <property type="entry name" value="Acyl-CoA_dehydrogenase"/>
</dbReference>
<comment type="similarity">
    <text evidence="3 10">Belongs to the acyl-CoA dehydrogenase family.</text>
</comment>
<dbReference type="Gene3D" id="1.10.540.10">
    <property type="entry name" value="Acyl-CoA dehydrogenase/oxidase, N-terminal domain"/>
    <property type="match status" value="1"/>
</dbReference>
<dbReference type="GO" id="GO:0050660">
    <property type="term" value="F:flavin adenine dinucleotide binding"/>
    <property type="evidence" value="ECO:0007669"/>
    <property type="project" value="InterPro"/>
</dbReference>
<evidence type="ECO:0000313" key="14">
    <source>
        <dbReference type="EMBL" id="MWB79308.1"/>
    </source>
</evidence>
<dbReference type="Pfam" id="PF00441">
    <property type="entry name" value="Acyl-CoA_dh_1"/>
    <property type="match status" value="1"/>
</dbReference>
<evidence type="ECO:0000256" key="5">
    <source>
        <dbReference type="ARBA" id="ARBA00022827"/>
    </source>
</evidence>
<keyword evidence="5 10" id="KW-0274">FAD</keyword>
<dbReference type="RefSeq" id="WP_160383518.1">
    <property type="nucleotide sequence ID" value="NZ_WNXQ01000009.1"/>
</dbReference>
<feature type="domain" description="Acyl-CoA oxidase/dehydrogenase middle" evidence="12">
    <location>
        <begin position="121"/>
        <end position="216"/>
    </location>
</feature>
<feature type="domain" description="Acyl-CoA dehydrogenase/oxidase N-terminal" evidence="13">
    <location>
        <begin position="7"/>
        <end position="117"/>
    </location>
</feature>
<evidence type="ECO:0000256" key="8">
    <source>
        <dbReference type="ARBA" id="ARBA00040394"/>
    </source>
</evidence>
<evidence type="ECO:0000313" key="15">
    <source>
        <dbReference type="Proteomes" id="UP000443843"/>
    </source>
</evidence>
<evidence type="ECO:0000259" key="13">
    <source>
        <dbReference type="Pfam" id="PF02771"/>
    </source>
</evidence>
<evidence type="ECO:0000256" key="6">
    <source>
        <dbReference type="ARBA" id="ARBA00023002"/>
    </source>
</evidence>
<dbReference type="FunFam" id="1.20.140.10:FF:000001">
    <property type="entry name" value="Acyl-CoA dehydrogenase"/>
    <property type="match status" value="1"/>
</dbReference>
<comment type="function">
    <text evidence="7">Catalyzes the dehydrogenation at the alpha-beta position of ACP-bound acyl chains. This results in the introduction of a double bond in the lipidic chain, which is further transferred to the epsilon-amino group of lysine residue in the mycobactin core by MbtK.</text>
</comment>
<organism evidence="14 15">
    <name type="scientific">Pseudooceanicola pacificus</name>
    <dbReference type="NCBI Taxonomy" id="2676438"/>
    <lineage>
        <taxon>Bacteria</taxon>
        <taxon>Pseudomonadati</taxon>
        <taxon>Pseudomonadota</taxon>
        <taxon>Alphaproteobacteria</taxon>
        <taxon>Rhodobacterales</taxon>
        <taxon>Paracoccaceae</taxon>
        <taxon>Pseudooceanicola</taxon>
    </lineage>
</organism>
<dbReference type="InterPro" id="IPR046373">
    <property type="entry name" value="Acyl-CoA_Oxase/DH_mid-dom_sf"/>
</dbReference>
<comment type="caution">
    <text evidence="14">The sequence shown here is derived from an EMBL/GenBank/DDBJ whole genome shotgun (WGS) entry which is preliminary data.</text>
</comment>
<accession>A0A844WDN4</accession>
<feature type="domain" description="Acyl-CoA dehydrogenase/oxidase C-terminal" evidence="11">
    <location>
        <begin position="228"/>
        <end position="375"/>
    </location>
</feature>
<dbReference type="SUPFAM" id="SSF56645">
    <property type="entry name" value="Acyl-CoA dehydrogenase NM domain-like"/>
    <property type="match status" value="1"/>
</dbReference>
<protein>
    <recommendedName>
        <fullName evidence="8">Acyl-[acyl-carrier-protein] dehydrogenase MbtN</fullName>
    </recommendedName>
    <alternativeName>
        <fullName evidence="9">Mycobactin synthase protein N</fullName>
    </alternativeName>
</protein>
<dbReference type="InterPro" id="IPR009075">
    <property type="entry name" value="AcylCo_DH/oxidase_C"/>
</dbReference>
<dbReference type="Pfam" id="PF02771">
    <property type="entry name" value="Acyl-CoA_dh_N"/>
    <property type="match status" value="1"/>
</dbReference>
<evidence type="ECO:0000256" key="3">
    <source>
        <dbReference type="ARBA" id="ARBA00009347"/>
    </source>
</evidence>
<keyword evidence="4 10" id="KW-0285">Flavoprotein</keyword>
<dbReference type="GO" id="GO:0005737">
    <property type="term" value="C:cytoplasm"/>
    <property type="evidence" value="ECO:0007669"/>
    <property type="project" value="TreeGrafter"/>
</dbReference>
<dbReference type="InterPro" id="IPR036250">
    <property type="entry name" value="AcylCo_DH-like_C"/>
</dbReference>
<dbReference type="PANTHER" id="PTHR48083">
    <property type="entry name" value="MEDIUM-CHAIN SPECIFIC ACYL-COA DEHYDROGENASE, MITOCHONDRIAL-RELATED"/>
    <property type="match status" value="1"/>
</dbReference>
<dbReference type="GO" id="GO:0003995">
    <property type="term" value="F:acyl-CoA dehydrogenase activity"/>
    <property type="evidence" value="ECO:0007669"/>
    <property type="project" value="InterPro"/>
</dbReference>
<name>A0A844WDN4_9RHOB</name>
<sequence length="376" mass="42037">MQRPYREDHEAYRDSFRRFVEAEIVPHHGDWEKAHIVPKSVWRRAGELGFLLPAIPEAYGGGGGDFGHSAVIMEELAKVHASGPGFSLHSDIVAPYLMNFGSEAQKRQWLPMMARGEVITAIAMTEPGTGSDLKNIKTHARREGDHYVISGQKTFITNGHNAGLYIVACKTDPEAGRKGVSLILVEDTRDGFSRGRSIEKLGQHAQDTAELFFDEVRVPVTNRLGEEGKGFSYLMRELGQERLIIAIRAATMMEQCLAETIAYTKGREAFGQPVFEFQTAKFRLAEAAAECEMLRCYIDSCLAEHLVEKISPEKAAKAKLVSTELLGRWLDIFLQLHGGYGYTTEYSIGRAWTDARVFRIYGGSSEIMREIISRTL</sequence>
<proteinExistence type="inferred from homology"/>
<comment type="pathway">
    <text evidence="2">Siderophore biosynthesis; mycobactin biosynthesis.</text>
</comment>
<evidence type="ECO:0000256" key="9">
    <source>
        <dbReference type="ARBA" id="ARBA00042660"/>
    </source>
</evidence>
<gene>
    <name evidence="14" type="ORF">GLS40_14805</name>
</gene>
<evidence type="ECO:0000256" key="2">
    <source>
        <dbReference type="ARBA" id="ARBA00005102"/>
    </source>
</evidence>
<dbReference type="PROSITE" id="PS00073">
    <property type="entry name" value="ACYL_COA_DH_2"/>
    <property type="match status" value="1"/>
</dbReference>
<dbReference type="InterPro" id="IPR013786">
    <property type="entry name" value="AcylCoA_DH/ox_N"/>
</dbReference>
<evidence type="ECO:0000256" key="7">
    <source>
        <dbReference type="ARBA" id="ARBA00037085"/>
    </source>
</evidence>